<dbReference type="FunFam" id="3.40.630.30:FF:000042">
    <property type="entry name" value="Glycylpeptide N-tetradecanoyltransferase"/>
    <property type="match status" value="1"/>
</dbReference>
<comment type="catalytic activity">
    <reaction evidence="7">
        <text>N-terminal glycyl-[protein] + tetradecanoyl-CoA = N-tetradecanoylglycyl-[protein] + CoA + H(+)</text>
        <dbReference type="Rhea" id="RHEA:15521"/>
        <dbReference type="Rhea" id="RHEA-COMP:12666"/>
        <dbReference type="Rhea" id="RHEA-COMP:12667"/>
        <dbReference type="ChEBI" id="CHEBI:15378"/>
        <dbReference type="ChEBI" id="CHEBI:57287"/>
        <dbReference type="ChEBI" id="CHEBI:57385"/>
        <dbReference type="ChEBI" id="CHEBI:64723"/>
        <dbReference type="ChEBI" id="CHEBI:133050"/>
        <dbReference type="EC" id="2.3.1.97"/>
    </reaction>
</comment>
<dbReference type="Proteomes" id="UP000623687">
    <property type="component" value="Unassembled WGS sequence"/>
</dbReference>
<comment type="caution">
    <text evidence="12">The sequence shown here is derived from an EMBL/GenBank/DDBJ whole genome shotgun (WGS) entry which is preliminary data.</text>
</comment>
<dbReference type="InterPro" id="IPR000903">
    <property type="entry name" value="NMT"/>
</dbReference>
<dbReference type="Pfam" id="PF06218">
    <property type="entry name" value="NPR2"/>
    <property type="match status" value="2"/>
</dbReference>
<dbReference type="PROSITE" id="PS00976">
    <property type="entry name" value="NMT_2"/>
    <property type="match status" value="1"/>
</dbReference>
<evidence type="ECO:0000256" key="8">
    <source>
        <dbReference type="RuleBase" id="RU004178"/>
    </source>
</evidence>
<dbReference type="GeneID" id="59370876"/>
<dbReference type="RefSeq" id="XP_036636532.1">
    <property type="nucleotide sequence ID" value="XM_036770687.1"/>
</dbReference>
<accession>A0A8H7A311</accession>
<dbReference type="InterPro" id="IPR009348">
    <property type="entry name" value="NPR2-like"/>
</dbReference>
<dbReference type="Pfam" id="PF02799">
    <property type="entry name" value="NMT_C"/>
    <property type="match status" value="1"/>
</dbReference>
<comment type="function">
    <text evidence="7">Adds a myristoyl group to the N-terminal glycine residue of certain cellular proteins.</text>
</comment>
<feature type="region of interest" description="Disordered" evidence="9">
    <location>
        <begin position="598"/>
        <end position="619"/>
    </location>
</feature>
<keyword evidence="5 7" id="KW-0808">Transferase</keyword>
<dbReference type="PANTHER" id="PTHR11377:SF5">
    <property type="entry name" value="GLYCYLPEPTIDE N-TETRADECANOYLTRANSFERASE"/>
    <property type="match status" value="1"/>
</dbReference>
<dbReference type="EMBL" id="JACETU010000001">
    <property type="protein sequence ID" value="KAF7440688.1"/>
    <property type="molecule type" value="Genomic_DNA"/>
</dbReference>
<evidence type="ECO:0000256" key="1">
    <source>
        <dbReference type="ARBA" id="ARBA00009469"/>
    </source>
</evidence>
<dbReference type="GO" id="GO:0004379">
    <property type="term" value="F:glycylpeptide N-tetradecanoyltransferase activity"/>
    <property type="evidence" value="ECO:0007669"/>
    <property type="project" value="UniProtKB-EC"/>
</dbReference>
<dbReference type="SUPFAM" id="SSF55729">
    <property type="entry name" value="Acyl-CoA N-acyltransferases (Nat)"/>
    <property type="match status" value="2"/>
</dbReference>
<dbReference type="InterPro" id="IPR022677">
    <property type="entry name" value="NMT_C"/>
</dbReference>
<comment type="subunit">
    <text evidence="2">Monomer.</text>
</comment>
<evidence type="ECO:0000259" key="10">
    <source>
        <dbReference type="Pfam" id="PF01233"/>
    </source>
</evidence>
<evidence type="ECO:0000256" key="9">
    <source>
        <dbReference type="SAM" id="MobiDB-lite"/>
    </source>
</evidence>
<keyword evidence="6 7" id="KW-0012">Acyltransferase</keyword>
<feature type="compositionally biased region" description="Pro residues" evidence="9">
    <location>
        <begin position="41"/>
        <end position="53"/>
    </location>
</feature>
<evidence type="ECO:0000313" key="13">
    <source>
        <dbReference type="Proteomes" id="UP000623687"/>
    </source>
</evidence>
<proteinExistence type="inferred from homology"/>
<feature type="domain" description="Glycylpeptide N-tetradecanoyltransferase C-terminal" evidence="11">
    <location>
        <begin position="1007"/>
        <end position="1225"/>
    </location>
</feature>
<feature type="region of interest" description="Disordered" evidence="9">
    <location>
        <begin position="41"/>
        <end position="95"/>
    </location>
</feature>
<dbReference type="OrthoDB" id="338854at2759"/>
<evidence type="ECO:0000259" key="11">
    <source>
        <dbReference type="Pfam" id="PF02799"/>
    </source>
</evidence>
<dbReference type="VEuPathDB" id="FungiDB:PC9H_001035"/>
<dbReference type="AlphaFoldDB" id="A0A8H7A311"/>
<feature type="domain" description="Glycylpeptide N-tetradecanoyltransferase N-terminal" evidence="10">
    <location>
        <begin position="835"/>
        <end position="993"/>
    </location>
</feature>
<evidence type="ECO:0000313" key="12">
    <source>
        <dbReference type="EMBL" id="KAF7440688.1"/>
    </source>
</evidence>
<dbReference type="InterPro" id="IPR016181">
    <property type="entry name" value="Acyl_CoA_acyltransferase"/>
</dbReference>
<feature type="compositionally biased region" description="Polar residues" evidence="9">
    <location>
        <begin position="69"/>
        <end position="95"/>
    </location>
</feature>
<dbReference type="GO" id="GO:0005737">
    <property type="term" value="C:cytoplasm"/>
    <property type="evidence" value="ECO:0007669"/>
    <property type="project" value="TreeGrafter"/>
</dbReference>
<protein>
    <recommendedName>
        <fullName evidence="4 7">Glycylpeptide N-tetradecanoyltransferase</fullName>
        <ecNumber evidence="3 7">2.3.1.97</ecNumber>
    </recommendedName>
</protein>
<evidence type="ECO:0000256" key="5">
    <source>
        <dbReference type="ARBA" id="ARBA00022679"/>
    </source>
</evidence>
<evidence type="ECO:0000256" key="6">
    <source>
        <dbReference type="ARBA" id="ARBA00023315"/>
    </source>
</evidence>
<feature type="compositionally biased region" description="Polar residues" evidence="9">
    <location>
        <begin position="462"/>
        <end position="481"/>
    </location>
</feature>
<evidence type="ECO:0000256" key="7">
    <source>
        <dbReference type="RuleBase" id="RU000586"/>
    </source>
</evidence>
<feature type="compositionally biased region" description="Acidic residues" evidence="9">
    <location>
        <begin position="712"/>
        <end position="724"/>
    </location>
</feature>
<dbReference type="InterPro" id="IPR022678">
    <property type="entry name" value="NMT_CS"/>
</dbReference>
<sequence>MPSDGDSFLPRIESVFYAVFDVRQGPKIVYQVPEGLIAPPPSLSGNPSVPPTPSSIDVPPTTPFPGVESRNSSTSHMSPTDSRPGSHGLQSPQKRSTSLNRILFNFDDISKYVIPQPALCGRLVICSAQRYRIIGFPVNLQGEYERNYFTYNLCFVFARSADLSCYEPIVRKVSRVLTSCEEESGFLSDPQKSTALHGVLEQLYEELNSYSETSIPIDMFNSIELKIFPFYPNPPPVKDWMVPVALINLCRRIEPNWDLTIAKVCTHIDGVNHISKIAYLADCDIDLTRQAISHLLYYQVIMMIDIFQYSNMYTLRKTIQWLADESHVRDECGPYVTKPGRTIPDWPQLLHLYSRLKPGKTVLQWIQDYDVEEMDIDVRRFTSFGVIKGFLRRVHRFPILLPTTPQESMASLLSASPSHTDEMDSGTVHTPALRFPNFARLRGVEIAPLQTGYIRGRGPPTGASTPKQNNSMVPTNGNGNDVPSYADTVTSTYPSETKQRPRRISAAERVLEQLRSRDRDLQRTPAANVNNSVLSHAPRMSWILPNKEEHSRHSSFHSADPSESHSERHRHPQAPPPSPVLSRASLASTFSTSAVPTLSVAPARPRISRSPSAPNMSALNIQSSCPPELVSLLDGEHHTDELCASFEVGWHTLEEWLRAIGAGQDDGEYGRVAVIYLILVPPLDRTSTMSSPSAKIEEIQTDQITQDHEDSGSDDEVEVQDEATAEPSTSAPKKKKKKKSKASRVLNALRSKEQIPQEIVDTVLNKVQVEHGENVPGVDEATVRATLEQLKIMDVMKGKSGIGGINKKDIGDHKFWGTQPVTQPGEEAPEEDGFIEPSKPREEVRQDPYPLPKEFEWSTIDMSDPNQTKEVYDLLSLNYIEDDDASFRFLYTAEFLEWALKPPGYFKEWHVGVRVASNKKLVAFISGVPISLRVRDKQFLASEINYLCVHKKLRSKRLTPVLIKEVTRQVHLKGIFQAIYTAGIVLPTPVSTCRYYHRSLNVPKLVDIRFCYVPRNMTLARMIRLNKLPSTPQLLEKGLREMEERDVEQVSSLFTRYMMRFGMAPEMTLPEVKHQFLSGRGDLSKHLESGWKGRREGQVVWTFVVENPNTHTITDFFSFYSLPSTIINDQKHAVLESAYLYYYATDVAFQEGAEDTGLLKRRVQELINDALIVADQAKFDVFNALTLMDNVPILQDLKFGVGDGFLNFYLYNWRTKPFAGVNGVDGVPPGKGIGVVML</sequence>
<organism evidence="12 13">
    <name type="scientific">Pleurotus ostreatus</name>
    <name type="common">Oyster mushroom</name>
    <name type="synonym">White-rot fungus</name>
    <dbReference type="NCBI Taxonomy" id="5322"/>
    <lineage>
        <taxon>Eukaryota</taxon>
        <taxon>Fungi</taxon>
        <taxon>Dikarya</taxon>
        <taxon>Basidiomycota</taxon>
        <taxon>Agaricomycotina</taxon>
        <taxon>Agaricomycetes</taxon>
        <taxon>Agaricomycetidae</taxon>
        <taxon>Agaricales</taxon>
        <taxon>Pleurotineae</taxon>
        <taxon>Pleurotaceae</taxon>
        <taxon>Pleurotus</taxon>
    </lineage>
</organism>
<reference evidence="12" key="1">
    <citation type="submission" date="2019-07" db="EMBL/GenBank/DDBJ databases">
        <authorList>
            <person name="Palmer J.M."/>
        </authorList>
    </citation>
    <scope>NUCLEOTIDE SEQUENCE</scope>
    <source>
        <strain evidence="12">PC9</strain>
    </source>
</reference>
<dbReference type="Pfam" id="PF01233">
    <property type="entry name" value="NMT"/>
    <property type="match status" value="1"/>
</dbReference>
<dbReference type="PANTHER" id="PTHR11377">
    <property type="entry name" value="N-MYRISTOYL TRANSFERASE"/>
    <property type="match status" value="1"/>
</dbReference>
<dbReference type="InterPro" id="IPR022676">
    <property type="entry name" value="NMT_N"/>
</dbReference>
<name>A0A8H7A311_PLEOS</name>
<evidence type="ECO:0000256" key="4">
    <source>
        <dbReference type="ARBA" id="ARBA00022240"/>
    </source>
</evidence>
<evidence type="ECO:0000256" key="2">
    <source>
        <dbReference type="ARBA" id="ARBA00011245"/>
    </source>
</evidence>
<evidence type="ECO:0000256" key="3">
    <source>
        <dbReference type="ARBA" id="ARBA00012923"/>
    </source>
</evidence>
<dbReference type="EC" id="2.3.1.97" evidence="3 7"/>
<feature type="region of interest" description="Disordered" evidence="9">
    <location>
        <begin position="702"/>
        <end position="745"/>
    </location>
</feature>
<feature type="compositionally biased region" description="Basic residues" evidence="9">
    <location>
        <begin position="732"/>
        <end position="742"/>
    </location>
</feature>
<keyword evidence="13" id="KW-1185">Reference proteome</keyword>
<gene>
    <name evidence="12" type="primary">NMT1</name>
    <name evidence="12" type="ORF">PC9H_001035</name>
</gene>
<dbReference type="Gene3D" id="3.40.630.30">
    <property type="match status" value="2"/>
</dbReference>
<feature type="region of interest" description="Disordered" evidence="9">
    <location>
        <begin position="547"/>
        <end position="583"/>
    </location>
</feature>
<feature type="compositionally biased region" description="Polar residues" evidence="9">
    <location>
        <begin position="609"/>
        <end position="619"/>
    </location>
</feature>
<feature type="region of interest" description="Disordered" evidence="9">
    <location>
        <begin position="452"/>
        <end position="481"/>
    </location>
</feature>
<comment type="similarity">
    <text evidence="1 8">Belongs to the NMT family.</text>
</comment>